<dbReference type="NCBIfam" id="TIGR01696">
    <property type="entry name" value="deoB"/>
    <property type="match status" value="1"/>
</dbReference>
<comment type="catalytic activity">
    <reaction evidence="6">
        <text>alpha-D-ribose 1-phosphate = D-ribose 5-phosphate</text>
        <dbReference type="Rhea" id="RHEA:18793"/>
        <dbReference type="ChEBI" id="CHEBI:57720"/>
        <dbReference type="ChEBI" id="CHEBI:78346"/>
        <dbReference type="EC" id="5.4.2.7"/>
    </reaction>
</comment>
<dbReference type="GO" id="GO:0043094">
    <property type="term" value="P:metabolic compound salvage"/>
    <property type="evidence" value="ECO:0007669"/>
    <property type="project" value="UniProtKB-UniRule"/>
</dbReference>
<feature type="binding site" evidence="6">
    <location>
        <position position="11"/>
    </location>
    <ligand>
        <name>Mn(2+)</name>
        <dbReference type="ChEBI" id="CHEBI:29035"/>
        <label>1</label>
    </ligand>
</feature>
<feature type="binding site" evidence="6">
    <location>
        <position position="283"/>
    </location>
    <ligand>
        <name>Mn(2+)</name>
        <dbReference type="ChEBI" id="CHEBI:29035"/>
        <label>2</label>
    </ligand>
</feature>
<dbReference type="PIRSF" id="PIRSF001491">
    <property type="entry name" value="Ppentomutase"/>
    <property type="match status" value="1"/>
</dbReference>
<dbReference type="HAMAP" id="MF_00740">
    <property type="entry name" value="Phosphopentomut"/>
    <property type="match status" value="1"/>
</dbReference>
<comment type="function">
    <text evidence="6">Isomerase that catalyzes the conversion of deoxy-ribose 1-phosphate (dRib-1-P) and ribose 1-phosphate (Rib-1-P) to deoxy-ribose 5-phosphate (dRib-5-P) and ribose 5-phosphate (Rib-5-P), respectively.</text>
</comment>
<evidence type="ECO:0000256" key="5">
    <source>
        <dbReference type="ARBA" id="ARBA00023235"/>
    </source>
</evidence>
<keyword evidence="10" id="KW-1185">Reference proteome</keyword>
<feature type="binding site" evidence="6">
    <location>
        <position position="325"/>
    </location>
    <ligand>
        <name>Mn(2+)</name>
        <dbReference type="ChEBI" id="CHEBI:29035"/>
        <label>1</label>
    </ligand>
</feature>
<evidence type="ECO:0000256" key="2">
    <source>
        <dbReference type="ARBA" id="ARBA00022490"/>
    </source>
</evidence>
<dbReference type="CDD" id="cd16009">
    <property type="entry name" value="PPM"/>
    <property type="match status" value="1"/>
</dbReference>
<evidence type="ECO:0000259" key="8">
    <source>
        <dbReference type="Pfam" id="PF01676"/>
    </source>
</evidence>
<evidence type="ECO:0000256" key="3">
    <source>
        <dbReference type="ARBA" id="ARBA00022723"/>
    </source>
</evidence>
<dbReference type="AlphaFoldDB" id="A0AAU9EAT3"/>
<proteinExistence type="inferred from homology"/>
<feature type="domain" description="Metalloenzyme" evidence="8">
    <location>
        <begin position="4"/>
        <end position="376"/>
    </location>
</feature>
<dbReference type="RefSeq" id="WP_338537301.1">
    <property type="nucleotide sequence ID" value="NZ_AP028654.1"/>
</dbReference>
<keyword evidence="2 6" id="KW-0963">Cytoplasm</keyword>
<dbReference type="GO" id="GO:0005829">
    <property type="term" value="C:cytosol"/>
    <property type="evidence" value="ECO:0007669"/>
    <property type="project" value="TreeGrafter"/>
</dbReference>
<comment type="cofactor">
    <cofactor evidence="6">
        <name>Mn(2+)</name>
        <dbReference type="ChEBI" id="CHEBI:29035"/>
    </cofactor>
    <text evidence="6">Binds 2 manganese ions.</text>
</comment>
<feature type="binding site" evidence="6">
    <location>
        <position position="324"/>
    </location>
    <ligand>
        <name>Mn(2+)</name>
        <dbReference type="ChEBI" id="CHEBI:29035"/>
        <label>1</label>
    </ligand>
</feature>
<dbReference type="SUPFAM" id="SSF143856">
    <property type="entry name" value="DeoB insert domain-like"/>
    <property type="match status" value="1"/>
</dbReference>
<accession>A0AAU9EAT3</accession>
<reference evidence="9 10" key="1">
    <citation type="submission" date="2023-08" db="EMBL/GenBank/DDBJ databases">
        <title>Helicovermis profunda gen. nov., sp. nov., a novel mesophilic, fermentative bacterium within the Bacillota from a deep-sea hydrothermal vent chimney.</title>
        <authorList>
            <person name="Miyazaki U."/>
            <person name="Mizutani D."/>
            <person name="Hashimoto Y."/>
            <person name="Tame A."/>
            <person name="Sawayama S."/>
            <person name="Miyazaki J."/>
            <person name="Takai K."/>
            <person name="Nakagawa S."/>
        </authorList>
    </citation>
    <scope>NUCLEOTIDE SEQUENCE [LARGE SCALE GENOMIC DNA]</scope>
    <source>
        <strain evidence="9 10">S502</strain>
    </source>
</reference>
<comment type="subcellular location">
    <subcellularLocation>
        <location evidence="6">Cytoplasm</location>
    </subcellularLocation>
</comment>
<comment type="similarity">
    <text evidence="1 6">Belongs to the phosphopentomutase family.</text>
</comment>
<protein>
    <recommendedName>
        <fullName evidence="6 7">Phosphopentomutase</fullName>
        <ecNumber evidence="6 7">5.4.2.7</ecNumber>
    </recommendedName>
    <alternativeName>
        <fullName evidence="6">Phosphodeoxyribomutase</fullName>
    </alternativeName>
</protein>
<dbReference type="Pfam" id="PF01676">
    <property type="entry name" value="Metalloenzyme"/>
    <property type="match status" value="1"/>
</dbReference>
<evidence type="ECO:0000256" key="4">
    <source>
        <dbReference type="ARBA" id="ARBA00023211"/>
    </source>
</evidence>
<feature type="binding site" evidence="6">
    <location>
        <position position="336"/>
    </location>
    <ligand>
        <name>Mn(2+)</name>
        <dbReference type="ChEBI" id="CHEBI:29035"/>
        <label>2</label>
    </ligand>
</feature>
<dbReference type="GO" id="GO:0008973">
    <property type="term" value="F:phosphopentomutase activity"/>
    <property type="evidence" value="ECO:0007669"/>
    <property type="project" value="UniProtKB-UniRule"/>
</dbReference>
<dbReference type="GO" id="GO:0009117">
    <property type="term" value="P:nucleotide metabolic process"/>
    <property type="evidence" value="ECO:0007669"/>
    <property type="project" value="UniProtKB-UniRule"/>
</dbReference>
<feature type="binding site" evidence="6">
    <location>
        <position position="288"/>
    </location>
    <ligand>
        <name>Mn(2+)</name>
        <dbReference type="ChEBI" id="CHEBI:29035"/>
        <label>2</label>
    </ligand>
</feature>
<evidence type="ECO:0000256" key="1">
    <source>
        <dbReference type="ARBA" id="ARBA00010373"/>
    </source>
</evidence>
<dbReference type="Gene3D" id="3.40.720.10">
    <property type="entry name" value="Alkaline Phosphatase, subunit A"/>
    <property type="match status" value="1"/>
</dbReference>
<dbReference type="NCBIfam" id="NF003766">
    <property type="entry name" value="PRK05362.1"/>
    <property type="match status" value="1"/>
</dbReference>
<dbReference type="GO" id="GO:0006018">
    <property type="term" value="P:2-deoxyribose 1-phosphate catabolic process"/>
    <property type="evidence" value="ECO:0007669"/>
    <property type="project" value="UniProtKB-UniRule"/>
</dbReference>
<dbReference type="FunFam" id="3.30.70.1250:FF:000001">
    <property type="entry name" value="Phosphopentomutase"/>
    <property type="match status" value="1"/>
</dbReference>
<dbReference type="EC" id="5.4.2.7" evidence="6 7"/>
<gene>
    <name evidence="6" type="primary">deoB</name>
    <name evidence="9" type="ORF">HLPR_13380</name>
</gene>
<evidence type="ECO:0000313" key="9">
    <source>
        <dbReference type="EMBL" id="BEP29007.1"/>
    </source>
</evidence>
<dbReference type="SUPFAM" id="SSF53649">
    <property type="entry name" value="Alkaline phosphatase-like"/>
    <property type="match status" value="1"/>
</dbReference>
<keyword evidence="4 6" id="KW-0464">Manganese</keyword>
<sequence>MINRVVIFIMDSVGIGALPDSEKFGDIGVNTFGNIIKKFPDINIKNLKKLGLGNIDEFDVIEKEEKPIGSFGRSMEVSNGKDTTTGHWEISGLRIDEPFQTYPNGFPSEVIEEFENKTGRKILCNKPASGTVILEELGEEHMKTGKPIVYTSADSVFQIAAHEEIIPLEELYKMCEIAREILRGKNQVARVIARPFIGKVGAFERTPNRHDYSLDPFGKTVLDIAKEAGYDVQAVGKIVDIFNGHGITESVHTVSNMDGIDKTIEYLNTDSKGIIFSNLVDFDAKYGHRRNVKGYKEAIEALDERIPEILSALKDNDMIIFTADHGNDPTYKGTDHTREHIPLLIYGKNIKAGVNIGTRKTFADIAATISDVLNIDKTPYGESFKSLIVE</sequence>
<evidence type="ECO:0000256" key="7">
    <source>
        <dbReference type="NCBIfam" id="TIGR01696"/>
    </source>
</evidence>
<dbReference type="Proteomes" id="UP001321786">
    <property type="component" value="Chromosome"/>
</dbReference>
<keyword evidence="5 6" id="KW-0413">Isomerase</keyword>
<dbReference type="EMBL" id="AP028654">
    <property type="protein sequence ID" value="BEP29007.1"/>
    <property type="molecule type" value="Genomic_DNA"/>
</dbReference>
<dbReference type="InterPro" id="IPR010045">
    <property type="entry name" value="DeoB"/>
</dbReference>
<dbReference type="InterPro" id="IPR024052">
    <property type="entry name" value="Phosphopentomutase_DeoB_cap_sf"/>
</dbReference>
<dbReference type="KEGG" id="hprf:HLPR_13380"/>
<dbReference type="InterPro" id="IPR017850">
    <property type="entry name" value="Alkaline_phosphatase_core_sf"/>
</dbReference>
<name>A0AAU9EAT3_9FIRM</name>
<dbReference type="Gene3D" id="3.30.70.1250">
    <property type="entry name" value="Phosphopentomutase"/>
    <property type="match status" value="1"/>
</dbReference>
<keyword evidence="3 6" id="KW-0479">Metal-binding</keyword>
<comment type="pathway">
    <text evidence="6">Carbohydrate degradation; 2-deoxy-D-ribose 1-phosphate degradation; D-glyceraldehyde 3-phosphate and acetaldehyde from 2-deoxy-alpha-D-ribose 1-phosphate: step 1/2.</text>
</comment>
<organism evidence="9 10">
    <name type="scientific">Helicovermis profundi</name>
    <dbReference type="NCBI Taxonomy" id="3065157"/>
    <lineage>
        <taxon>Bacteria</taxon>
        <taxon>Bacillati</taxon>
        <taxon>Bacillota</taxon>
        <taxon>Clostridia</taxon>
        <taxon>Helicovermis</taxon>
    </lineage>
</organism>
<dbReference type="GO" id="GO:0030145">
    <property type="term" value="F:manganese ion binding"/>
    <property type="evidence" value="ECO:0007669"/>
    <property type="project" value="UniProtKB-UniRule"/>
</dbReference>
<dbReference type="PANTHER" id="PTHR21110">
    <property type="entry name" value="PHOSPHOPENTOMUTASE"/>
    <property type="match status" value="1"/>
</dbReference>
<dbReference type="PANTHER" id="PTHR21110:SF0">
    <property type="entry name" value="PHOSPHOPENTOMUTASE"/>
    <property type="match status" value="1"/>
</dbReference>
<comment type="catalytic activity">
    <reaction evidence="6">
        <text>2-deoxy-alpha-D-ribose 1-phosphate = 2-deoxy-D-ribose 5-phosphate</text>
        <dbReference type="Rhea" id="RHEA:27658"/>
        <dbReference type="ChEBI" id="CHEBI:57259"/>
        <dbReference type="ChEBI" id="CHEBI:62877"/>
        <dbReference type="EC" id="5.4.2.7"/>
    </reaction>
</comment>
<evidence type="ECO:0000313" key="10">
    <source>
        <dbReference type="Proteomes" id="UP001321786"/>
    </source>
</evidence>
<evidence type="ECO:0000256" key="6">
    <source>
        <dbReference type="HAMAP-Rule" id="MF_00740"/>
    </source>
</evidence>
<dbReference type="InterPro" id="IPR006124">
    <property type="entry name" value="Metalloenzyme"/>
</dbReference>
<dbReference type="GO" id="GO:0000287">
    <property type="term" value="F:magnesium ion binding"/>
    <property type="evidence" value="ECO:0007669"/>
    <property type="project" value="UniProtKB-UniRule"/>
</dbReference>